<name>A0A916Z3H2_9SPHN</name>
<feature type="chain" id="PRO_5038169865" evidence="2">
    <location>
        <begin position="32"/>
        <end position="496"/>
    </location>
</feature>
<accession>A0A916Z3H2</accession>
<keyword evidence="2" id="KW-0472">Membrane</keyword>
<sequence length="496" mass="53213">MSMPVKLSRFRLGTALALALALPGCVNMAPADTQPPLASPAVYAPSHGPDGSAVATNLDFREWFVDPRLDAMIEAALVNNRDLVASTARIEQARAQYRIQDSRRLPAPVVSGSATRSRTPITATDDNGNPVVVPIEIDNYQIGVGVSAFELDFWGRVKNLSDSAQASYLSTVAAQRAFYISLIADVSTTYFELVETQQQLALAEATVRSREDSFEIARKRLDAGVTSALDMRQAEALLTAAQQQVAAERLTEAQLKNQLLVLVGGRLPVDMPQGLTLEQQANGMRLDAGLPSDLLLARPDIIAAEQSLTAARADIGAARAAFFPTISLTGSAGFSSTSLSGLFGSDGLTWSFGPSLSLPIFNWGELKGQLNQAKWVEVEQVATYDKTVQTAFQEVSDALAGRRWLTEQVAVLERNLAAQEEIAHIARLRYREGVTGYLEVLDAERTLFSAQQDLLTMRRSLLQNGATLYVALGGGFEEGGAEIEGAGTGTTPAPAE</sequence>
<keyword evidence="2" id="KW-0564">Palmitate</keyword>
<keyword evidence="5" id="KW-1185">Reference proteome</keyword>
<dbReference type="InterPro" id="IPR003423">
    <property type="entry name" value="OMP_efflux"/>
</dbReference>
<dbReference type="Gene3D" id="1.20.1600.10">
    <property type="entry name" value="Outer membrane efflux proteins (OEP)"/>
    <property type="match status" value="1"/>
</dbReference>
<keyword evidence="2" id="KW-0812">Transmembrane</keyword>
<proteinExistence type="inferred from homology"/>
<comment type="subcellular location">
    <subcellularLocation>
        <location evidence="2">Cell membrane</location>
        <topology evidence="2">Lipid-anchor</topology>
    </subcellularLocation>
</comment>
<reference evidence="4" key="2">
    <citation type="submission" date="2020-09" db="EMBL/GenBank/DDBJ databases">
        <authorList>
            <person name="Sun Q."/>
            <person name="Zhou Y."/>
        </authorList>
    </citation>
    <scope>NUCLEOTIDE SEQUENCE</scope>
    <source>
        <strain evidence="4">CGMCC 1.15360</strain>
    </source>
</reference>
<dbReference type="Pfam" id="PF02321">
    <property type="entry name" value="OEP"/>
    <property type="match status" value="2"/>
</dbReference>
<gene>
    <name evidence="4" type="primary">oprM</name>
    <name evidence="4" type="ORF">GCM10010990_24950</name>
</gene>
<keyword evidence="2" id="KW-1134">Transmembrane beta strand</keyword>
<dbReference type="GO" id="GO:0015562">
    <property type="term" value="F:efflux transmembrane transporter activity"/>
    <property type="evidence" value="ECO:0007669"/>
    <property type="project" value="InterPro"/>
</dbReference>
<feature type="coiled-coil region" evidence="3">
    <location>
        <begin position="231"/>
        <end position="258"/>
    </location>
</feature>
<feature type="signal peptide" evidence="2">
    <location>
        <begin position="1"/>
        <end position="31"/>
    </location>
</feature>
<dbReference type="PANTHER" id="PTHR30203">
    <property type="entry name" value="OUTER MEMBRANE CATION EFFLUX PROTEIN"/>
    <property type="match status" value="1"/>
</dbReference>
<organism evidence="4 5">
    <name type="scientific">Croceicoccus mobilis</name>
    <dbReference type="NCBI Taxonomy" id="1703339"/>
    <lineage>
        <taxon>Bacteria</taxon>
        <taxon>Pseudomonadati</taxon>
        <taxon>Pseudomonadota</taxon>
        <taxon>Alphaproteobacteria</taxon>
        <taxon>Sphingomonadales</taxon>
        <taxon>Erythrobacteraceae</taxon>
        <taxon>Croceicoccus</taxon>
    </lineage>
</organism>
<dbReference type="EMBL" id="BMIP01000005">
    <property type="protein sequence ID" value="GGD74318.1"/>
    <property type="molecule type" value="Genomic_DNA"/>
</dbReference>
<keyword evidence="3" id="KW-0175">Coiled coil</keyword>
<dbReference type="NCBIfam" id="TIGR01845">
    <property type="entry name" value="outer_NodT"/>
    <property type="match status" value="1"/>
</dbReference>
<evidence type="ECO:0000256" key="2">
    <source>
        <dbReference type="RuleBase" id="RU362097"/>
    </source>
</evidence>
<dbReference type="SUPFAM" id="SSF56954">
    <property type="entry name" value="Outer membrane efflux proteins (OEP)"/>
    <property type="match status" value="1"/>
</dbReference>
<keyword evidence="2" id="KW-0449">Lipoprotein</keyword>
<comment type="caution">
    <text evidence="4">The sequence shown here is derived from an EMBL/GenBank/DDBJ whole genome shotgun (WGS) entry which is preliminary data.</text>
</comment>
<comment type="similarity">
    <text evidence="1 2">Belongs to the outer membrane factor (OMF) (TC 1.B.17) family.</text>
</comment>
<protein>
    <submittedName>
        <fullName evidence="4">Outer membrane protein OprM</fullName>
    </submittedName>
</protein>
<evidence type="ECO:0000313" key="4">
    <source>
        <dbReference type="EMBL" id="GGD74318.1"/>
    </source>
</evidence>
<dbReference type="Gene3D" id="2.20.200.10">
    <property type="entry name" value="Outer membrane efflux proteins (OEP)"/>
    <property type="match status" value="1"/>
</dbReference>
<dbReference type="Proteomes" id="UP000612349">
    <property type="component" value="Unassembled WGS sequence"/>
</dbReference>
<evidence type="ECO:0000256" key="3">
    <source>
        <dbReference type="SAM" id="Coils"/>
    </source>
</evidence>
<keyword evidence="2" id="KW-0732">Signal</keyword>
<evidence type="ECO:0000256" key="1">
    <source>
        <dbReference type="ARBA" id="ARBA00007613"/>
    </source>
</evidence>
<dbReference type="InterPro" id="IPR010131">
    <property type="entry name" value="MdtP/NodT-like"/>
</dbReference>
<dbReference type="RefSeq" id="WP_082922552.1">
    <property type="nucleotide sequence ID" value="NZ_BMIP01000005.1"/>
</dbReference>
<evidence type="ECO:0000313" key="5">
    <source>
        <dbReference type="Proteomes" id="UP000612349"/>
    </source>
</evidence>
<dbReference type="PANTHER" id="PTHR30203:SF33">
    <property type="entry name" value="BLR4455 PROTEIN"/>
    <property type="match status" value="1"/>
</dbReference>
<reference evidence="4" key="1">
    <citation type="journal article" date="2014" name="Int. J. Syst. Evol. Microbiol.">
        <title>Complete genome sequence of Corynebacterium casei LMG S-19264T (=DSM 44701T), isolated from a smear-ripened cheese.</title>
        <authorList>
            <consortium name="US DOE Joint Genome Institute (JGI-PGF)"/>
            <person name="Walter F."/>
            <person name="Albersmeier A."/>
            <person name="Kalinowski J."/>
            <person name="Ruckert C."/>
        </authorList>
    </citation>
    <scope>NUCLEOTIDE SEQUENCE</scope>
    <source>
        <strain evidence="4">CGMCC 1.15360</strain>
    </source>
</reference>
<dbReference type="AlphaFoldDB" id="A0A916Z3H2"/>
<dbReference type="GO" id="GO:0005886">
    <property type="term" value="C:plasma membrane"/>
    <property type="evidence" value="ECO:0007669"/>
    <property type="project" value="UniProtKB-SubCell"/>
</dbReference>